<feature type="region of interest" description="Disordered" evidence="1">
    <location>
        <begin position="1"/>
        <end position="22"/>
    </location>
</feature>
<reference evidence="2 3" key="1">
    <citation type="submission" date="2016-10" db="EMBL/GenBank/DDBJ databases">
        <authorList>
            <person name="Varghese N."/>
            <person name="Submissions S."/>
        </authorList>
    </citation>
    <scope>NUCLEOTIDE SEQUENCE [LARGE SCALE GENOMIC DNA]</scope>
    <source>
        <strain evidence="2 3">WCC6</strain>
    </source>
</reference>
<gene>
    <name evidence="2" type="ORF">SAMN05216495_11129</name>
</gene>
<comment type="caution">
    <text evidence="2">The sequence shown here is derived from an EMBL/GenBank/DDBJ whole genome shotgun (WGS) entry which is preliminary data.</text>
</comment>
<evidence type="ECO:0000256" key="1">
    <source>
        <dbReference type="SAM" id="MobiDB-lite"/>
    </source>
</evidence>
<dbReference type="OMA" id="QETHAYD"/>
<evidence type="ECO:0000313" key="3">
    <source>
        <dbReference type="Proteomes" id="UP000182379"/>
    </source>
</evidence>
<sequence>MKDYADMMEMDHPEIPGHPRMRRKQRAAQFAPFAALNGYGELVEEAIRQQEEAVEAQVERIRDPEKA</sequence>
<feature type="compositionally biased region" description="Basic and acidic residues" evidence="1">
    <location>
        <begin position="1"/>
        <end position="17"/>
    </location>
</feature>
<dbReference type="EMBL" id="FNOP01000011">
    <property type="protein sequence ID" value="SDX04076.1"/>
    <property type="molecule type" value="Genomic_DNA"/>
</dbReference>
<dbReference type="Proteomes" id="UP000182379">
    <property type="component" value="Unassembled WGS sequence"/>
</dbReference>
<proteinExistence type="predicted"/>
<dbReference type="GeneID" id="78334540"/>
<name>A0A1H2YFY9_ACIFE</name>
<evidence type="ECO:0000313" key="2">
    <source>
        <dbReference type="EMBL" id="SDX04076.1"/>
    </source>
</evidence>
<organism evidence="2 3">
    <name type="scientific">Acidaminococcus fermentans</name>
    <dbReference type="NCBI Taxonomy" id="905"/>
    <lineage>
        <taxon>Bacteria</taxon>
        <taxon>Bacillati</taxon>
        <taxon>Bacillota</taxon>
        <taxon>Negativicutes</taxon>
        <taxon>Acidaminococcales</taxon>
        <taxon>Acidaminococcaceae</taxon>
        <taxon>Acidaminococcus</taxon>
    </lineage>
</organism>
<protein>
    <submittedName>
        <fullName evidence="2">Uncharacterized protein</fullName>
    </submittedName>
</protein>
<dbReference type="RefSeq" id="WP_012938161.1">
    <property type="nucleotide sequence ID" value="NZ_CALAKB010000018.1"/>
</dbReference>
<dbReference type="AlphaFoldDB" id="A0A1H2YFY9"/>
<accession>A0A1H2YFY9</accession>